<accession>A0ABR5F1Y8</accession>
<protein>
    <recommendedName>
        <fullName evidence="4">ANTAR domain-containing protein</fullName>
    </recommendedName>
</protein>
<evidence type="ECO:0000313" key="2">
    <source>
        <dbReference type="EMBL" id="KLL10742.1"/>
    </source>
</evidence>
<dbReference type="EMBL" id="JWIO01000026">
    <property type="protein sequence ID" value="KLL10742.1"/>
    <property type="molecule type" value="Genomic_DNA"/>
</dbReference>
<sequence>MSPRSWHSGELAMALSASDMPTRGEATNEQGWGFVEQGAARLGVPEVRERDRAAAETRRRALRSRDEQTCRTLLSAASALYGGKRRERQSVDVASGLLLDRKTRGAR</sequence>
<proteinExistence type="predicted"/>
<keyword evidence="3" id="KW-1185">Reference proteome</keyword>
<evidence type="ECO:0008006" key="4">
    <source>
        <dbReference type="Google" id="ProtNLM"/>
    </source>
</evidence>
<gene>
    <name evidence="2" type="ORF">FrCorBMG51_15715</name>
</gene>
<feature type="region of interest" description="Disordered" evidence="1">
    <location>
        <begin position="1"/>
        <end position="32"/>
    </location>
</feature>
<evidence type="ECO:0000256" key="1">
    <source>
        <dbReference type="SAM" id="MobiDB-lite"/>
    </source>
</evidence>
<comment type="caution">
    <text evidence="2">The sequence shown here is derived from an EMBL/GenBank/DDBJ whole genome shotgun (WGS) entry which is preliminary data.</text>
</comment>
<reference evidence="2 3" key="1">
    <citation type="submission" date="2014-12" db="EMBL/GenBank/DDBJ databases">
        <title>Frankia sp. BMG5.1 draft genome.</title>
        <authorList>
            <person name="Gtari M."/>
            <person name="Ghodhbane-Gtari F."/>
            <person name="Nouioui I."/>
            <person name="Ktari A."/>
            <person name="Hezbri K."/>
            <person name="Mimouni W."/>
            <person name="Sbissi I."/>
            <person name="Ayari A."/>
            <person name="Yamanaka T."/>
            <person name="Normand P."/>
            <person name="Tisa L.S."/>
            <person name="Boudabous A."/>
        </authorList>
    </citation>
    <scope>NUCLEOTIDE SEQUENCE [LARGE SCALE GENOMIC DNA]</scope>
    <source>
        <strain evidence="2 3">BMG5.1</strain>
    </source>
</reference>
<evidence type="ECO:0000313" key="3">
    <source>
        <dbReference type="Proteomes" id="UP000035425"/>
    </source>
</evidence>
<dbReference type="Proteomes" id="UP000035425">
    <property type="component" value="Unassembled WGS sequence"/>
</dbReference>
<name>A0ABR5F1Y8_9ACTN</name>
<organism evidence="2 3">
    <name type="scientific">Protofrankia coriariae</name>
    <dbReference type="NCBI Taxonomy" id="1562887"/>
    <lineage>
        <taxon>Bacteria</taxon>
        <taxon>Bacillati</taxon>
        <taxon>Actinomycetota</taxon>
        <taxon>Actinomycetes</taxon>
        <taxon>Frankiales</taxon>
        <taxon>Frankiaceae</taxon>
        <taxon>Protofrankia</taxon>
    </lineage>
</organism>